<feature type="region of interest" description="Disordered" evidence="13">
    <location>
        <begin position="22"/>
        <end position="54"/>
    </location>
</feature>
<dbReference type="GO" id="GO:0005524">
    <property type="term" value="F:ATP binding"/>
    <property type="evidence" value="ECO:0007669"/>
    <property type="project" value="UniProtKB-UniRule"/>
</dbReference>
<evidence type="ECO:0000256" key="4">
    <source>
        <dbReference type="ARBA" id="ARBA00022679"/>
    </source>
</evidence>
<comment type="similarity">
    <text evidence="1">Belongs to the protein kinase superfamily. CMGC Ser/Thr protein kinase family. MNB/DYRK subfamily.</text>
</comment>
<dbReference type="GO" id="GO:0004712">
    <property type="term" value="F:protein serine/threonine/tyrosine kinase activity"/>
    <property type="evidence" value="ECO:0007669"/>
    <property type="project" value="UniProtKB-EC"/>
</dbReference>
<dbReference type="GO" id="GO:0005856">
    <property type="term" value="C:cytoskeleton"/>
    <property type="evidence" value="ECO:0007669"/>
    <property type="project" value="TreeGrafter"/>
</dbReference>
<evidence type="ECO:0000256" key="9">
    <source>
        <dbReference type="ARBA" id="ARBA00049308"/>
    </source>
</evidence>
<comment type="catalytic activity">
    <reaction evidence="8">
        <text>L-seryl-[protein] + ATP = O-phospho-L-seryl-[protein] + ADP + H(+)</text>
        <dbReference type="Rhea" id="RHEA:17989"/>
        <dbReference type="Rhea" id="RHEA-COMP:9863"/>
        <dbReference type="Rhea" id="RHEA-COMP:11604"/>
        <dbReference type="ChEBI" id="CHEBI:15378"/>
        <dbReference type="ChEBI" id="CHEBI:29999"/>
        <dbReference type="ChEBI" id="CHEBI:30616"/>
        <dbReference type="ChEBI" id="CHEBI:83421"/>
        <dbReference type="ChEBI" id="CHEBI:456216"/>
        <dbReference type="EC" id="2.7.12.1"/>
    </reaction>
</comment>
<dbReference type="PROSITE" id="PS50011">
    <property type="entry name" value="PROTEIN_KINASE_DOM"/>
    <property type="match status" value="1"/>
</dbReference>
<dbReference type="GO" id="GO:0005737">
    <property type="term" value="C:cytoplasm"/>
    <property type="evidence" value="ECO:0007669"/>
    <property type="project" value="TreeGrafter"/>
</dbReference>
<dbReference type="EC" id="2.7.12.1" evidence="2"/>
<keyword evidence="4" id="KW-0808">Transferase</keyword>
<dbReference type="SMART" id="SM00220">
    <property type="entry name" value="S_TKc"/>
    <property type="match status" value="1"/>
</dbReference>
<evidence type="ECO:0000256" key="10">
    <source>
        <dbReference type="ARBA" id="ARBA00051680"/>
    </source>
</evidence>
<evidence type="ECO:0000256" key="13">
    <source>
        <dbReference type="SAM" id="MobiDB-lite"/>
    </source>
</evidence>
<protein>
    <recommendedName>
        <fullName evidence="2">dual-specificity kinase</fullName>
        <ecNumber evidence="2">2.7.12.1</ecNumber>
    </recommendedName>
</protein>
<dbReference type="PROSITE" id="PS00107">
    <property type="entry name" value="PROTEIN_KINASE_ATP"/>
    <property type="match status" value="1"/>
</dbReference>
<dbReference type="InterPro" id="IPR050494">
    <property type="entry name" value="Ser_Thr_dual-spec_kinase"/>
</dbReference>
<evidence type="ECO:0000256" key="7">
    <source>
        <dbReference type="ARBA" id="ARBA00022840"/>
    </source>
</evidence>
<dbReference type="AlphaFoldDB" id="A0A1R2BLQ7"/>
<comment type="caution">
    <text evidence="15">The sequence shown here is derived from an EMBL/GenBank/DDBJ whole genome shotgun (WGS) entry which is preliminary data.</text>
</comment>
<keyword evidence="5 11" id="KW-0547">Nucleotide-binding</keyword>
<dbReference type="InterPro" id="IPR008271">
    <property type="entry name" value="Ser/Thr_kinase_AS"/>
</dbReference>
<proteinExistence type="inferred from homology"/>
<evidence type="ECO:0000256" key="2">
    <source>
        <dbReference type="ARBA" id="ARBA00013203"/>
    </source>
</evidence>
<comment type="catalytic activity">
    <reaction evidence="9">
        <text>L-threonyl-[protein] + ATP = O-phospho-L-threonyl-[protein] + ADP + H(+)</text>
        <dbReference type="Rhea" id="RHEA:46608"/>
        <dbReference type="Rhea" id="RHEA-COMP:11060"/>
        <dbReference type="Rhea" id="RHEA-COMP:11605"/>
        <dbReference type="ChEBI" id="CHEBI:15378"/>
        <dbReference type="ChEBI" id="CHEBI:30013"/>
        <dbReference type="ChEBI" id="CHEBI:30616"/>
        <dbReference type="ChEBI" id="CHEBI:61977"/>
        <dbReference type="ChEBI" id="CHEBI:456216"/>
        <dbReference type="EC" id="2.7.12.1"/>
    </reaction>
</comment>
<dbReference type="Proteomes" id="UP000187209">
    <property type="component" value="Unassembled WGS sequence"/>
</dbReference>
<feature type="domain" description="Protein kinase" evidence="14">
    <location>
        <begin position="120"/>
        <end position="411"/>
    </location>
</feature>
<evidence type="ECO:0000256" key="5">
    <source>
        <dbReference type="ARBA" id="ARBA00022741"/>
    </source>
</evidence>
<organism evidence="15 16">
    <name type="scientific">Stentor coeruleus</name>
    <dbReference type="NCBI Taxonomy" id="5963"/>
    <lineage>
        <taxon>Eukaryota</taxon>
        <taxon>Sar</taxon>
        <taxon>Alveolata</taxon>
        <taxon>Ciliophora</taxon>
        <taxon>Postciliodesmatophora</taxon>
        <taxon>Heterotrichea</taxon>
        <taxon>Heterotrichida</taxon>
        <taxon>Stentoridae</taxon>
        <taxon>Stentor</taxon>
    </lineage>
</organism>
<evidence type="ECO:0000256" key="6">
    <source>
        <dbReference type="ARBA" id="ARBA00022777"/>
    </source>
</evidence>
<keyword evidence="3 12" id="KW-0723">Serine/threonine-protein kinase</keyword>
<dbReference type="EMBL" id="MPUH01000560">
    <property type="protein sequence ID" value="OMJ77727.1"/>
    <property type="molecule type" value="Genomic_DNA"/>
</dbReference>
<dbReference type="InterPro" id="IPR017441">
    <property type="entry name" value="Protein_kinase_ATP_BS"/>
</dbReference>
<comment type="catalytic activity">
    <reaction evidence="10">
        <text>L-tyrosyl-[protein] + ATP = O-phospho-L-tyrosyl-[protein] + ADP + H(+)</text>
        <dbReference type="Rhea" id="RHEA:10596"/>
        <dbReference type="Rhea" id="RHEA-COMP:10136"/>
        <dbReference type="Rhea" id="RHEA-COMP:20101"/>
        <dbReference type="ChEBI" id="CHEBI:15378"/>
        <dbReference type="ChEBI" id="CHEBI:30616"/>
        <dbReference type="ChEBI" id="CHEBI:46858"/>
        <dbReference type="ChEBI" id="CHEBI:61978"/>
        <dbReference type="ChEBI" id="CHEBI:456216"/>
        <dbReference type="EC" id="2.7.12.1"/>
    </reaction>
</comment>
<feature type="binding site" evidence="11">
    <location>
        <position position="149"/>
    </location>
    <ligand>
        <name>ATP</name>
        <dbReference type="ChEBI" id="CHEBI:30616"/>
    </ligand>
</feature>
<keyword evidence="7 11" id="KW-0067">ATP-binding</keyword>
<evidence type="ECO:0000313" key="16">
    <source>
        <dbReference type="Proteomes" id="UP000187209"/>
    </source>
</evidence>
<dbReference type="PANTHER" id="PTHR24058">
    <property type="entry name" value="DUAL SPECIFICITY PROTEIN KINASE"/>
    <property type="match status" value="1"/>
</dbReference>
<name>A0A1R2BLQ7_9CILI</name>
<dbReference type="Gene3D" id="3.30.200.20">
    <property type="entry name" value="Phosphorylase Kinase, domain 1"/>
    <property type="match status" value="1"/>
</dbReference>
<accession>A0A1R2BLQ7</accession>
<keyword evidence="16" id="KW-1185">Reference proteome</keyword>
<gene>
    <name evidence="15" type="ORF">SteCoe_22631</name>
</gene>
<evidence type="ECO:0000256" key="8">
    <source>
        <dbReference type="ARBA" id="ARBA00049003"/>
    </source>
</evidence>
<dbReference type="GO" id="GO:0004674">
    <property type="term" value="F:protein serine/threonine kinase activity"/>
    <property type="evidence" value="ECO:0007669"/>
    <property type="project" value="UniProtKB-KW"/>
</dbReference>
<evidence type="ECO:0000313" key="15">
    <source>
        <dbReference type="EMBL" id="OMJ77727.1"/>
    </source>
</evidence>
<dbReference type="SUPFAM" id="SSF56112">
    <property type="entry name" value="Protein kinase-like (PK-like)"/>
    <property type="match status" value="1"/>
</dbReference>
<dbReference type="Gene3D" id="1.10.510.10">
    <property type="entry name" value="Transferase(Phosphotransferase) domain 1"/>
    <property type="match status" value="1"/>
</dbReference>
<dbReference type="Gene3D" id="3.30.10.30">
    <property type="entry name" value="DYRK"/>
    <property type="match status" value="1"/>
</dbReference>
<evidence type="ECO:0000259" key="14">
    <source>
        <dbReference type="PROSITE" id="PS50011"/>
    </source>
</evidence>
<dbReference type="FunFam" id="1.10.510.10:FF:000624">
    <property type="entry name" value="Mitogen-activated protein kinase"/>
    <property type="match status" value="1"/>
</dbReference>
<evidence type="ECO:0000256" key="12">
    <source>
        <dbReference type="RuleBase" id="RU000304"/>
    </source>
</evidence>
<sequence length="426" mass="49039">MRSLSLLPISHTSNKSIIEKSDVNSSLDFGPNQKPSKRVPPTRSSNSSNTSEETKPCIIMSPSKVLLEHHDKLSEFEYKEIANYPEIYFLGKTKRKYNGKFCDDRLYYRSFVGDHLAYRYEIQKLLGDGSFGIVIQCYDHKMQIPVAIKILRKGKKFTKIGEMEAGVLDILNSNGEDDNIIKKYEQFKFRGHFCIVYELLSLDLYQFLKKNEFRGASMSIIKRIAVQIIIALKHIHSSDFIHCDLKPENILFKAENKSSIRLIDFGSACEKTNKIFTYIQSRFYRAPEVIIDAGYNEKIDIWSLGCILFELYKGVPIFQGMNEHDQLCKIVEIIGDIPEAIVQNSKRRTIFFNENGKLKDRTGEVVKPGVKSVAGLIKNAEKNFIDFLLECFKLNPNERFDAETALSHPWIKGNKQINNRNSRTFN</sequence>
<dbReference type="InterPro" id="IPR011009">
    <property type="entry name" value="Kinase-like_dom_sf"/>
</dbReference>
<evidence type="ECO:0000256" key="1">
    <source>
        <dbReference type="ARBA" id="ARBA00008867"/>
    </source>
</evidence>
<dbReference type="InterPro" id="IPR000719">
    <property type="entry name" value="Prot_kinase_dom"/>
</dbReference>
<dbReference type="OrthoDB" id="9332038at2759"/>
<reference evidence="15 16" key="1">
    <citation type="submission" date="2016-11" db="EMBL/GenBank/DDBJ databases">
        <title>The macronuclear genome of Stentor coeruleus: a giant cell with tiny introns.</title>
        <authorList>
            <person name="Slabodnick M."/>
            <person name="Ruby J.G."/>
            <person name="Reiff S.B."/>
            <person name="Swart E.C."/>
            <person name="Gosai S."/>
            <person name="Prabakaran S."/>
            <person name="Witkowska E."/>
            <person name="Larue G.E."/>
            <person name="Fisher S."/>
            <person name="Freeman R.M."/>
            <person name="Gunawardena J."/>
            <person name="Chu W."/>
            <person name="Stover N.A."/>
            <person name="Gregory B.D."/>
            <person name="Nowacki M."/>
            <person name="Derisi J."/>
            <person name="Roy S.W."/>
            <person name="Marshall W.F."/>
            <person name="Sood P."/>
        </authorList>
    </citation>
    <scope>NUCLEOTIDE SEQUENCE [LARGE SCALE GENOMIC DNA]</scope>
    <source>
        <strain evidence="15">WM001</strain>
    </source>
</reference>
<dbReference type="PANTHER" id="PTHR24058:SF22">
    <property type="entry name" value="DUAL SPECIFICITY TYROSINE-PHOSPHORYLATION-REGULATED KINASE 4"/>
    <property type="match status" value="1"/>
</dbReference>
<evidence type="ECO:0000256" key="3">
    <source>
        <dbReference type="ARBA" id="ARBA00022527"/>
    </source>
</evidence>
<evidence type="ECO:0000256" key="11">
    <source>
        <dbReference type="PROSITE-ProRule" id="PRU10141"/>
    </source>
</evidence>
<dbReference type="Pfam" id="PF00069">
    <property type="entry name" value="Pkinase"/>
    <property type="match status" value="1"/>
</dbReference>
<keyword evidence="6" id="KW-0418">Kinase</keyword>
<dbReference type="InterPro" id="IPR042521">
    <property type="entry name" value="DYRK"/>
</dbReference>
<dbReference type="PROSITE" id="PS00108">
    <property type="entry name" value="PROTEIN_KINASE_ST"/>
    <property type="match status" value="1"/>
</dbReference>